<dbReference type="GO" id="GO:0051539">
    <property type="term" value="F:4 iron, 4 sulfur cluster binding"/>
    <property type="evidence" value="ECO:0007669"/>
    <property type="project" value="UniProtKB-KW"/>
</dbReference>
<reference evidence="7" key="2">
    <citation type="submission" date="2017-09" db="EMBL/GenBank/DDBJ databases">
        <title>FDA dAtabase for Regulatory Grade micrObial Sequences (FDA-ARGOS): Supporting development and validation of Infectious Disease Dx tests.</title>
        <authorList>
            <person name="Minogue T."/>
            <person name="Wolcott M."/>
            <person name="Wasieloski L."/>
            <person name="Aguilar W."/>
            <person name="Moore D."/>
            <person name="Tallon L.J."/>
            <person name="Sadzewicz L."/>
            <person name="Ott S."/>
            <person name="Zhao X."/>
            <person name="Nagaraj S."/>
            <person name="Vavikolanu K."/>
            <person name="Aluvathingal J."/>
            <person name="Nadendla S."/>
            <person name="Sichtig H."/>
        </authorList>
    </citation>
    <scope>NUCLEOTIDE SEQUENCE</scope>
    <source>
        <strain evidence="7">FDAARGOS_387</strain>
    </source>
</reference>
<dbReference type="PANTHER" id="PTHR42859">
    <property type="entry name" value="OXIDOREDUCTASE"/>
    <property type="match status" value="1"/>
</dbReference>
<dbReference type="InterPro" id="IPR050294">
    <property type="entry name" value="RnfB_subfamily"/>
</dbReference>
<dbReference type="Gene3D" id="3.30.70.20">
    <property type="match status" value="2"/>
</dbReference>
<evidence type="ECO:0000256" key="2">
    <source>
        <dbReference type="ARBA" id="ARBA00022723"/>
    </source>
</evidence>
<reference evidence="9" key="1">
    <citation type="submission" date="2017-09" db="EMBL/GenBank/DDBJ databases">
        <title>FDA dAtabase for Regulatory Grade micrObial Sequences (FDA-ARGOS): Supporting development and validation of Infectious Disease Dx tests.</title>
        <authorList>
            <person name="Minogue T."/>
            <person name="Wolcott M."/>
            <person name="Wasieloski L."/>
            <person name="Aguilar W."/>
            <person name="Moore D."/>
            <person name="Tallon L."/>
            <person name="Sadzewicz L."/>
            <person name="Ott S."/>
            <person name="Zhao X."/>
            <person name="Nagaraj S."/>
            <person name="Vavikolanu K."/>
            <person name="Aluvathingal J."/>
            <person name="Nadendla S."/>
            <person name="Sichtig H."/>
        </authorList>
    </citation>
    <scope>NUCLEOTIDE SEQUENCE [LARGE SCALE GENOMIC DNA]</scope>
    <source>
        <strain evidence="9">FDAARGOS_387</strain>
    </source>
</reference>
<evidence type="ECO:0000256" key="3">
    <source>
        <dbReference type="ARBA" id="ARBA00022737"/>
    </source>
</evidence>
<feature type="domain" description="4Fe-4S ferredoxin-type" evidence="6">
    <location>
        <begin position="124"/>
        <end position="157"/>
    </location>
</feature>
<sequence>MNRFVIADPKSCIGCRTCEVACVIAHSTDNDVANLSVKNFTPRIRVVKGQTISTAILCRHCEDAPCAEVCPNGAIVRSNNSIQVIQEKCIGCKTCAIACPYGAMNIVTKTVTIPGNGAVASMRQKTEAQKCDLCEGKADGPTCIKVCPTNALRLVTPESLETMLRKKQERAALEEAAEINF</sequence>
<dbReference type="Proteomes" id="UP000373449">
    <property type="component" value="Unassembled WGS sequence"/>
</dbReference>
<dbReference type="PROSITE" id="PS00198">
    <property type="entry name" value="4FE4S_FER_1"/>
    <property type="match status" value="1"/>
</dbReference>
<evidence type="ECO:0000313" key="7">
    <source>
        <dbReference type="EMBL" id="PHI28631.1"/>
    </source>
</evidence>
<keyword evidence="2" id="KW-0479">Metal-binding</keyword>
<dbReference type="GO" id="GO:0046872">
    <property type="term" value="F:metal ion binding"/>
    <property type="evidence" value="ECO:0007669"/>
    <property type="project" value="UniProtKB-KW"/>
</dbReference>
<dbReference type="EMBL" id="PDDX01000001">
    <property type="protein sequence ID" value="PHI28631.1"/>
    <property type="molecule type" value="Genomic_DNA"/>
</dbReference>
<keyword evidence="3" id="KW-0677">Repeat</keyword>
<feature type="domain" description="4Fe-4S ferredoxin-type" evidence="6">
    <location>
        <begin position="80"/>
        <end position="109"/>
    </location>
</feature>
<dbReference type="AlphaFoldDB" id="A0A2C6DIJ7"/>
<dbReference type="SUPFAM" id="SSF54862">
    <property type="entry name" value="4Fe-4S ferredoxins"/>
    <property type="match status" value="1"/>
</dbReference>
<keyword evidence="1" id="KW-0004">4Fe-4S</keyword>
<accession>A0A2C6DIJ7</accession>
<dbReference type="Pfam" id="PF13247">
    <property type="entry name" value="Fer4_11"/>
    <property type="match status" value="1"/>
</dbReference>
<evidence type="ECO:0000259" key="6">
    <source>
        <dbReference type="PROSITE" id="PS51379"/>
    </source>
</evidence>
<gene>
    <name evidence="8" type="primary">hydN</name>
    <name evidence="7" type="ORF">CRN84_04485</name>
    <name evidence="8" type="ORF">NCTC12282_01548</name>
</gene>
<protein>
    <submittedName>
        <fullName evidence="7">Effector protein</fullName>
    </submittedName>
    <submittedName>
        <fullName evidence="8">Electron transport protein hydN</fullName>
    </submittedName>
</protein>
<dbReference type="EMBL" id="CAADJA010000002">
    <property type="protein sequence ID" value="VFS46630.1"/>
    <property type="molecule type" value="Genomic_DNA"/>
</dbReference>
<evidence type="ECO:0000313" key="10">
    <source>
        <dbReference type="Proteomes" id="UP000373449"/>
    </source>
</evidence>
<feature type="domain" description="4Fe-4S ferredoxin-type" evidence="6">
    <location>
        <begin position="2"/>
        <end position="31"/>
    </location>
</feature>
<organism evidence="7 9">
    <name type="scientific">Budvicia aquatica</name>
    <dbReference type="NCBI Taxonomy" id="82979"/>
    <lineage>
        <taxon>Bacteria</taxon>
        <taxon>Pseudomonadati</taxon>
        <taxon>Pseudomonadota</taxon>
        <taxon>Gammaproteobacteria</taxon>
        <taxon>Enterobacterales</taxon>
        <taxon>Budviciaceae</taxon>
        <taxon>Budvicia</taxon>
    </lineage>
</organism>
<keyword evidence="5" id="KW-0411">Iron-sulfur</keyword>
<dbReference type="Proteomes" id="UP000224974">
    <property type="component" value="Unassembled WGS sequence"/>
</dbReference>
<dbReference type="PROSITE" id="PS51379">
    <property type="entry name" value="4FE4S_FER_2"/>
    <property type="match status" value="3"/>
</dbReference>
<dbReference type="OrthoDB" id="9779457at2"/>
<dbReference type="InterPro" id="IPR017896">
    <property type="entry name" value="4Fe4S_Fe-S-bd"/>
</dbReference>
<keyword evidence="9" id="KW-1185">Reference proteome</keyword>
<keyword evidence="4" id="KW-0408">Iron</keyword>
<proteinExistence type="predicted"/>
<dbReference type="PANTHER" id="PTHR42859:SF17">
    <property type="entry name" value="ELECTRON TRANSPORT PROTEIN HYDN-RELATED"/>
    <property type="match status" value="1"/>
</dbReference>
<dbReference type="CDD" id="cd10554">
    <property type="entry name" value="HycB_like"/>
    <property type="match status" value="1"/>
</dbReference>
<evidence type="ECO:0000256" key="4">
    <source>
        <dbReference type="ARBA" id="ARBA00023004"/>
    </source>
</evidence>
<evidence type="ECO:0000313" key="9">
    <source>
        <dbReference type="Proteomes" id="UP000224974"/>
    </source>
</evidence>
<evidence type="ECO:0000313" key="8">
    <source>
        <dbReference type="EMBL" id="VFS46630.1"/>
    </source>
</evidence>
<dbReference type="STRING" id="1111728.GCA_000427805_02955"/>
<dbReference type="InterPro" id="IPR017900">
    <property type="entry name" value="4Fe4S_Fe_S_CS"/>
</dbReference>
<dbReference type="RefSeq" id="WP_029095345.1">
    <property type="nucleotide sequence ID" value="NZ_BRLG01000026.1"/>
</dbReference>
<evidence type="ECO:0000256" key="5">
    <source>
        <dbReference type="ARBA" id="ARBA00023014"/>
    </source>
</evidence>
<reference evidence="8 10" key="3">
    <citation type="submission" date="2019-03" db="EMBL/GenBank/DDBJ databases">
        <authorList>
            <consortium name="Pathogen Informatics"/>
        </authorList>
    </citation>
    <scope>NUCLEOTIDE SEQUENCE [LARGE SCALE GENOMIC DNA]</scope>
    <source>
        <strain evidence="8 10">NCTC12282</strain>
    </source>
</reference>
<name>A0A2C6DIJ7_9GAMM</name>
<evidence type="ECO:0000256" key="1">
    <source>
        <dbReference type="ARBA" id="ARBA00022485"/>
    </source>
</evidence>